<accession>A0A9N9AEQ9</accession>
<gene>
    <name evidence="1" type="ORF">CPELLU_LOCUS3692</name>
</gene>
<keyword evidence="2" id="KW-1185">Reference proteome</keyword>
<dbReference type="AlphaFoldDB" id="A0A9N9AEQ9"/>
<dbReference type="EMBL" id="CAJVQA010001827">
    <property type="protein sequence ID" value="CAG8527628.1"/>
    <property type="molecule type" value="Genomic_DNA"/>
</dbReference>
<dbReference type="Proteomes" id="UP000789759">
    <property type="component" value="Unassembled WGS sequence"/>
</dbReference>
<name>A0A9N9AEQ9_9GLOM</name>
<protein>
    <submittedName>
        <fullName evidence="1">13422_t:CDS:1</fullName>
    </submittedName>
</protein>
<organism evidence="1 2">
    <name type="scientific">Cetraspora pellucida</name>
    <dbReference type="NCBI Taxonomy" id="1433469"/>
    <lineage>
        <taxon>Eukaryota</taxon>
        <taxon>Fungi</taxon>
        <taxon>Fungi incertae sedis</taxon>
        <taxon>Mucoromycota</taxon>
        <taxon>Glomeromycotina</taxon>
        <taxon>Glomeromycetes</taxon>
        <taxon>Diversisporales</taxon>
        <taxon>Gigasporaceae</taxon>
        <taxon>Cetraspora</taxon>
    </lineage>
</organism>
<evidence type="ECO:0000313" key="2">
    <source>
        <dbReference type="Proteomes" id="UP000789759"/>
    </source>
</evidence>
<proteinExistence type="predicted"/>
<reference evidence="1" key="1">
    <citation type="submission" date="2021-06" db="EMBL/GenBank/DDBJ databases">
        <authorList>
            <person name="Kallberg Y."/>
            <person name="Tangrot J."/>
            <person name="Rosling A."/>
        </authorList>
    </citation>
    <scope>NUCLEOTIDE SEQUENCE</scope>
    <source>
        <strain evidence="1">FL966</strain>
    </source>
</reference>
<sequence length="71" mass="8278">MASNLEKNKVTRHSQMGIFDVGLKQDLINRLISECKDKKKLFNELFEKEKIINLNNDMGDTVFFLYAIVNI</sequence>
<comment type="caution">
    <text evidence="1">The sequence shown here is derived from an EMBL/GenBank/DDBJ whole genome shotgun (WGS) entry which is preliminary data.</text>
</comment>
<evidence type="ECO:0000313" key="1">
    <source>
        <dbReference type="EMBL" id="CAG8527628.1"/>
    </source>
</evidence>